<comment type="caution">
    <text evidence="2">The sequence shown here is derived from an EMBL/GenBank/DDBJ whole genome shotgun (WGS) entry which is preliminary data.</text>
</comment>
<dbReference type="InterPro" id="IPR029063">
    <property type="entry name" value="SAM-dependent_MTases_sf"/>
</dbReference>
<dbReference type="GO" id="GO:0005886">
    <property type="term" value="C:plasma membrane"/>
    <property type="evidence" value="ECO:0007669"/>
    <property type="project" value="TreeGrafter"/>
</dbReference>
<dbReference type="RefSeq" id="WP_183883522.1">
    <property type="nucleotide sequence ID" value="NZ_JACHCE010000005.1"/>
</dbReference>
<dbReference type="EMBL" id="JACHCE010000005">
    <property type="protein sequence ID" value="MBB5637672.1"/>
    <property type="molecule type" value="Genomic_DNA"/>
</dbReference>
<dbReference type="GO" id="GO:0006888">
    <property type="term" value="P:endoplasmic reticulum to Golgi vesicle-mediated transport"/>
    <property type="evidence" value="ECO:0007669"/>
    <property type="project" value="TreeGrafter"/>
</dbReference>
<dbReference type="InterPro" id="IPR053202">
    <property type="entry name" value="EGF_Rcpt_Signaling_Reg"/>
</dbReference>
<dbReference type="GO" id="GO:0032259">
    <property type="term" value="P:methylation"/>
    <property type="evidence" value="ECO:0007669"/>
    <property type="project" value="UniProtKB-KW"/>
</dbReference>
<proteinExistence type="predicted"/>
<dbReference type="SUPFAM" id="SSF53335">
    <property type="entry name" value="S-adenosyl-L-methionine-dependent methyltransferases"/>
    <property type="match status" value="1"/>
</dbReference>
<protein>
    <submittedName>
        <fullName evidence="2">FkbM family methyltransferase</fullName>
    </submittedName>
</protein>
<organism evidence="2 3">
    <name type="scientific">Pedobacter cryoconitis</name>
    <dbReference type="NCBI Taxonomy" id="188932"/>
    <lineage>
        <taxon>Bacteria</taxon>
        <taxon>Pseudomonadati</taxon>
        <taxon>Bacteroidota</taxon>
        <taxon>Sphingobacteriia</taxon>
        <taxon>Sphingobacteriales</taxon>
        <taxon>Sphingobacteriaceae</taxon>
        <taxon>Pedobacter</taxon>
    </lineage>
</organism>
<dbReference type="GO" id="GO:0016197">
    <property type="term" value="P:endosomal transport"/>
    <property type="evidence" value="ECO:0007669"/>
    <property type="project" value="TreeGrafter"/>
</dbReference>
<keyword evidence="2" id="KW-0808">Transferase</keyword>
<reference evidence="2 3" key="1">
    <citation type="submission" date="2020-08" db="EMBL/GenBank/DDBJ databases">
        <title>Genomic Encyclopedia of Type Strains, Phase IV (KMG-V): Genome sequencing to study the core and pangenomes of soil and plant-associated prokaryotes.</title>
        <authorList>
            <person name="Whitman W."/>
        </authorList>
    </citation>
    <scope>NUCLEOTIDE SEQUENCE [LARGE SCALE GENOMIC DNA]</scope>
    <source>
        <strain evidence="2 3">S3M1</strain>
    </source>
</reference>
<evidence type="ECO:0000259" key="1">
    <source>
        <dbReference type="Pfam" id="PF05050"/>
    </source>
</evidence>
<dbReference type="AlphaFoldDB" id="A0A7W9DZS8"/>
<accession>A0A7W9DZS8</accession>
<evidence type="ECO:0000313" key="2">
    <source>
        <dbReference type="EMBL" id="MBB5637672.1"/>
    </source>
</evidence>
<name>A0A7W9DZS8_9SPHI</name>
<dbReference type="Gene3D" id="3.40.50.150">
    <property type="entry name" value="Vaccinia Virus protein VP39"/>
    <property type="match status" value="1"/>
</dbReference>
<dbReference type="PANTHER" id="PTHR34009:SF2">
    <property type="entry name" value="PROTEIN STAR"/>
    <property type="match status" value="1"/>
</dbReference>
<feature type="domain" description="Methyltransferase FkbM" evidence="1">
    <location>
        <begin position="48"/>
        <end position="213"/>
    </location>
</feature>
<evidence type="ECO:0000313" key="3">
    <source>
        <dbReference type="Proteomes" id="UP000537204"/>
    </source>
</evidence>
<dbReference type="Proteomes" id="UP000537204">
    <property type="component" value="Unassembled WGS sequence"/>
</dbReference>
<keyword evidence="2" id="KW-0489">Methyltransferase</keyword>
<gene>
    <name evidence="2" type="ORF">HDE68_003587</name>
</gene>
<dbReference type="GO" id="GO:0005737">
    <property type="term" value="C:cytoplasm"/>
    <property type="evidence" value="ECO:0007669"/>
    <property type="project" value="GOC"/>
</dbReference>
<dbReference type="InterPro" id="IPR006342">
    <property type="entry name" value="FkbM_mtfrase"/>
</dbReference>
<dbReference type="PANTHER" id="PTHR34009">
    <property type="entry name" value="PROTEIN STAR"/>
    <property type="match status" value="1"/>
</dbReference>
<dbReference type="GO" id="GO:0008168">
    <property type="term" value="F:methyltransferase activity"/>
    <property type="evidence" value="ECO:0007669"/>
    <property type="project" value="UniProtKB-KW"/>
</dbReference>
<dbReference type="Pfam" id="PF05050">
    <property type="entry name" value="Methyltransf_21"/>
    <property type="match status" value="1"/>
</dbReference>
<sequence length="230" mass="26674">MRALIKTLKKTFPIDKFFFHRSYSQEGEDMIYRSCFENRKNYKGFYIDVGAHHPYRFSNTIHFYQNGWKGINIEPTPGAIKLFNIFRHRDINLNIGIDITAGILPFYCFNEPALNSFDKDISTARSATNTKYKITNVINVKTMPLGEVLATHLPEGQTIDFLNIDAEGFDLEVLKSNNWEKYIPLFIIVEVGIDIQNLADSELYNYLLARNYEMVAKTNRTSFFKLKPVS</sequence>